<dbReference type="NCBIfam" id="TIGR00756">
    <property type="entry name" value="PPR"/>
    <property type="match status" value="1"/>
</dbReference>
<keyword evidence="4" id="KW-1185">Reference proteome</keyword>
<name>A0A1X7UZD2_AMPQE</name>
<evidence type="ECO:0008006" key="5">
    <source>
        <dbReference type="Google" id="ProtNLM"/>
    </source>
</evidence>
<reference evidence="4" key="1">
    <citation type="journal article" date="2010" name="Nature">
        <title>The Amphimedon queenslandica genome and the evolution of animal complexity.</title>
        <authorList>
            <person name="Srivastava M."/>
            <person name="Simakov O."/>
            <person name="Chapman J."/>
            <person name="Fahey B."/>
            <person name="Gauthier M.E."/>
            <person name="Mitros T."/>
            <person name="Richards G.S."/>
            <person name="Conaco C."/>
            <person name="Dacre M."/>
            <person name="Hellsten U."/>
            <person name="Larroux C."/>
            <person name="Putnam N.H."/>
            <person name="Stanke M."/>
            <person name="Adamska M."/>
            <person name="Darling A."/>
            <person name="Degnan S.M."/>
            <person name="Oakley T.H."/>
            <person name="Plachetzki D.C."/>
            <person name="Zhai Y."/>
            <person name="Adamski M."/>
            <person name="Calcino A."/>
            <person name="Cummins S.F."/>
            <person name="Goodstein D.M."/>
            <person name="Harris C."/>
            <person name="Jackson D.J."/>
            <person name="Leys S.P."/>
            <person name="Shu S."/>
            <person name="Woodcroft B.J."/>
            <person name="Vervoort M."/>
            <person name="Kosik K.S."/>
            <person name="Manning G."/>
            <person name="Degnan B.M."/>
            <person name="Rokhsar D.S."/>
        </authorList>
    </citation>
    <scope>NUCLEOTIDE SEQUENCE [LARGE SCALE GENOMIC DNA]</scope>
</reference>
<dbReference type="EnsemblMetazoa" id="XM_011405382.2">
    <property type="protein sequence ID" value="XP_011403684.2"/>
    <property type="gene ID" value="LOC105312606"/>
</dbReference>
<dbReference type="AlphaFoldDB" id="A0A1X7UZD2"/>
<dbReference type="OrthoDB" id="185373at2759"/>
<feature type="repeat" description="PPR" evidence="2">
    <location>
        <begin position="123"/>
        <end position="157"/>
    </location>
</feature>
<keyword evidence="1" id="KW-0677">Repeat</keyword>
<protein>
    <recommendedName>
        <fullName evidence="5">Pentacotripeptide-repeat region of PRORP domain-containing protein</fullName>
    </recommendedName>
</protein>
<dbReference type="Gene3D" id="1.25.40.10">
    <property type="entry name" value="Tetratricopeptide repeat domain"/>
    <property type="match status" value="3"/>
</dbReference>
<dbReference type="STRING" id="400682.A0A1X7UZD2"/>
<dbReference type="Proteomes" id="UP000007879">
    <property type="component" value="Unassembled WGS sequence"/>
</dbReference>
<dbReference type="EnsemblMetazoa" id="Aqu2.1.32889_001">
    <property type="protein sequence ID" value="Aqu2.1.32889_001"/>
    <property type="gene ID" value="Aqu2.1.32889"/>
</dbReference>
<accession>A0A1X7UZD2</accession>
<dbReference type="InParanoid" id="A0A1X7UZD2"/>
<gene>
    <name evidence="3" type="primary">105312606</name>
</gene>
<evidence type="ECO:0000256" key="1">
    <source>
        <dbReference type="ARBA" id="ARBA00022737"/>
    </source>
</evidence>
<dbReference type="KEGG" id="aqu:105312606"/>
<reference evidence="3" key="2">
    <citation type="submission" date="2017-05" db="UniProtKB">
        <authorList>
            <consortium name="EnsemblMetazoa"/>
        </authorList>
    </citation>
    <scope>IDENTIFICATION</scope>
</reference>
<evidence type="ECO:0000256" key="2">
    <source>
        <dbReference type="PROSITE-ProRule" id="PRU00708"/>
    </source>
</evidence>
<dbReference type="InterPro" id="IPR002885">
    <property type="entry name" value="PPR_rpt"/>
</dbReference>
<dbReference type="PROSITE" id="PS51375">
    <property type="entry name" value="PPR"/>
    <property type="match status" value="1"/>
</dbReference>
<dbReference type="PANTHER" id="PTHR47936">
    <property type="entry name" value="PPR_LONG DOMAIN-CONTAINING PROTEIN"/>
    <property type="match status" value="1"/>
</dbReference>
<evidence type="ECO:0000313" key="3">
    <source>
        <dbReference type="EnsemblMetazoa" id="Aqu2.1.32889_001"/>
    </source>
</evidence>
<dbReference type="PANTHER" id="PTHR47936:SF1">
    <property type="entry name" value="PENTATRICOPEPTIDE REPEAT-CONTAINING PROTEIN GUN1, CHLOROPLASTIC"/>
    <property type="match status" value="1"/>
</dbReference>
<dbReference type="Pfam" id="PF13812">
    <property type="entry name" value="PPR_3"/>
    <property type="match status" value="2"/>
</dbReference>
<organism evidence="3">
    <name type="scientific">Amphimedon queenslandica</name>
    <name type="common">Sponge</name>
    <dbReference type="NCBI Taxonomy" id="400682"/>
    <lineage>
        <taxon>Eukaryota</taxon>
        <taxon>Metazoa</taxon>
        <taxon>Porifera</taxon>
        <taxon>Demospongiae</taxon>
        <taxon>Heteroscleromorpha</taxon>
        <taxon>Haplosclerida</taxon>
        <taxon>Niphatidae</taxon>
        <taxon>Amphimedon</taxon>
    </lineage>
</organism>
<dbReference type="eggNOG" id="KOG4318">
    <property type="taxonomic scope" value="Eukaryota"/>
</dbReference>
<evidence type="ECO:0000313" key="4">
    <source>
        <dbReference type="Proteomes" id="UP000007879"/>
    </source>
</evidence>
<sequence length="968" mass="110077">MFSLGNLRRPLLPVNLIFSRTRAGVQIQNKTQLEKEFKLYLDSATKDDQQLVDFIKSCATLRFEVPTQRIKLADDMIQRIKKQSLVPSLQVKNSLLQLYLKNRHKFSPSKFLQQMKEESVIPNSSTLYLLLQAYCRQGNIEGANAILEELINNGLEINKDIYAALMMCNAINGDMAGAKDILGTMKQNGLSPTQTAYSALLSGYAYHGDFESIRRMIDDLKSEQFYVSHDMYIDMLDALSLGGKSDRMRELLDMVQNKLLMYNDLLNKMELFASHGDLVGTSVIMETLVDIDSSVLMLSDPYNETNLHARGVRSFKLLMHSLRPDKLKLSDLFSSIPLFERAGISKVALYEMLLKASIDTRNWTNLKAVLVKMAAEGLSLKNIYIYPAMASSRISNDLIDLKEWIHFIKQHNIRFDEMMLSFCQKALKEDFITFFDLIFDKGFVDDPAQLQLIVKMLCNNGTVSDVQHFTKFLNDYIKPDSLNVRQLLHTVRLHFNEGRKSDPALVSTLMNGLSVLCTTQYHEEFHAATVRHIVQKIVLHKNIFRKNYLKTFLNFDDEIIDDKTLHEVMKKCGGFIKFENVIGCLKSHDSIPECVQYEIINKLGHNGRYPSLVLSSFKAMRRNGCSVSSSVYDDVIFTLVRIGAVSQALILYDKMRLRMADPLSVGTYTRFIELLLSVSRHSTAESLKSEMETNNVPLNIHLVNNFIKLYGMKGDVAKAQEQFKMLETLKLKPTVRTYYQLMEGYCYHGDVAAVKSLLEEAKGTIGIDNTLLGQVLKSFIVSADYDGAVLYLSESFSPDCHVQMRPCLLLIDKCEAAKRRDLTLKILSYLSFIGCNQSGIDFTFMLALLMTGQYDEAVEFVTGKEESTLRLATLNHYTGGLSTEGKVAHIKAVIKLARELKMDTTLMNKLLIQALASKRDILGILQVNEELESAGIKPHVSFYKLKDELIRQYEREKKLEEVLQSSKY</sequence>
<dbReference type="InterPro" id="IPR011990">
    <property type="entry name" value="TPR-like_helical_dom_sf"/>
</dbReference>
<dbReference type="eggNOG" id="KOG4197">
    <property type="taxonomic scope" value="Eukaryota"/>
</dbReference>
<proteinExistence type="predicted"/>